<keyword evidence="1" id="KW-0175">Coiled coil</keyword>
<dbReference type="InterPro" id="IPR011990">
    <property type="entry name" value="TPR-like_helical_dom_sf"/>
</dbReference>
<protein>
    <submittedName>
        <fullName evidence="3">CHAT domain-containing protein</fullName>
    </submittedName>
</protein>
<dbReference type="InterPro" id="IPR019734">
    <property type="entry name" value="TPR_rpt"/>
</dbReference>
<proteinExistence type="predicted"/>
<name>A0A8J7HUU9_9NOST</name>
<sequence>MNFLEKLLQKNKEQIATVIVEFSRQMLYFPLGSKAKKLEITIAGYQVAQRLYAHKPLSKEWAYIQNLLGYTYSFRMKGERAENFELAIEAFKLALQVRTRENYPKEWAETQINLGITYCHRIRGNKANNLRKAIKCFKLALKVCTPKSEHWAKIQNELGNAYLKIEKKGKVDSLLKEAAINAFTSALNVFSNEEDSYEWATTQKNLGNAYRQRKEGNKDENLEKAIKAFESTLKIFDKNSNEYGRIKNNLGIIYLEKRNGDKKENLKCAIQAFKSALKIYVYDYFPQELAITLASIGKAYLSAEEYTKAYEAFADTINIVDFLRLEIIFGSGIEFDKQNLAEKWNPHYQGILEACLNLAKKQPDYFAHAIEYAERSKARNLVELLNKKNLYPIENCYSSNKKLYQIHCRKLNILRIEILNKQWQKQSKQRLRKFLQESNEPIKAIKKTIECINKELEKLMQKRDNLIQKINKIDPNFKFTQKLNEISFSEIKALVGQHTAIIEWYITNNQIITFIITHNEEWKIKKEPPFWASSSEDLDNLIKWCKEYFEAYYAPRLKEYKDDNQENNNKKAELKKQWEDGLTIRFQQLAEILHINDILSHIPKTCDRLILVPHRFLHLLPLHALPLSEKQDQCLLDKFKGGVGYAPSCQLLQISQGLQRTEFRELFAIQNPKNANLKSLDYAKLEVDAICKLFSDSEVLKQENASEVALKESDKLLSSHCCHFACHGKFDLKSPVESALLLAEYEPEHKSSAKDQQLEEDGRLTLREIFELTLDQCRLVTLSACETGMVDPDSISDEYIGLPSGFMFAGSPSVVASLWRVDDISTAFLMSKFYENLTEHRQKPFQPEEGAVAIALNQAQCWLRDVTNTELMQRIENLPLSHTNKVNLIKIFNQYEKNNEKPFYKPYYWAAFCAIGK</sequence>
<dbReference type="InterPro" id="IPR024983">
    <property type="entry name" value="CHAT_dom"/>
</dbReference>
<dbReference type="EMBL" id="JAECZC010000093">
    <property type="protein sequence ID" value="MBH8566353.1"/>
    <property type="molecule type" value="Genomic_DNA"/>
</dbReference>
<comment type="caution">
    <text evidence="3">The sequence shown here is derived from an EMBL/GenBank/DDBJ whole genome shotgun (WGS) entry which is preliminary data.</text>
</comment>
<evidence type="ECO:0000259" key="2">
    <source>
        <dbReference type="Pfam" id="PF12770"/>
    </source>
</evidence>
<evidence type="ECO:0000256" key="1">
    <source>
        <dbReference type="SAM" id="Coils"/>
    </source>
</evidence>
<feature type="domain" description="CHAT" evidence="2">
    <location>
        <begin position="587"/>
        <end position="916"/>
    </location>
</feature>
<dbReference type="RefSeq" id="WP_198128109.1">
    <property type="nucleotide sequence ID" value="NZ_JAECZC010000093.1"/>
</dbReference>
<evidence type="ECO:0000313" key="3">
    <source>
        <dbReference type="EMBL" id="MBH8566353.1"/>
    </source>
</evidence>
<feature type="coiled-coil region" evidence="1">
    <location>
        <begin position="442"/>
        <end position="469"/>
    </location>
</feature>
<organism evidence="3 4">
    <name type="scientific">Amazonocrinis nigriterrae CENA67</name>
    <dbReference type="NCBI Taxonomy" id="2794033"/>
    <lineage>
        <taxon>Bacteria</taxon>
        <taxon>Bacillati</taxon>
        <taxon>Cyanobacteriota</taxon>
        <taxon>Cyanophyceae</taxon>
        <taxon>Nostocales</taxon>
        <taxon>Nostocaceae</taxon>
        <taxon>Amazonocrinis</taxon>
        <taxon>Amazonocrinis nigriterrae</taxon>
    </lineage>
</organism>
<dbReference type="SMART" id="SM00028">
    <property type="entry name" value="TPR"/>
    <property type="match status" value="6"/>
</dbReference>
<dbReference type="SUPFAM" id="SSF48452">
    <property type="entry name" value="TPR-like"/>
    <property type="match status" value="1"/>
</dbReference>
<reference evidence="3 4" key="1">
    <citation type="journal article" date="2021" name="Int. J. Syst. Evol. Microbiol.">
        <title>Amazonocrinis nigriterrae gen. nov., sp. nov., Atlanticothrix silvestris gen. nov., sp. nov. and Dendronalium phyllosphericum gen. nov., sp. nov., nostocacean cyanobacteria from Brazilian environments.</title>
        <authorList>
            <person name="Alvarenga D.O."/>
            <person name="Andreote A.P.D."/>
            <person name="Branco L.H.Z."/>
            <person name="Delbaje E."/>
            <person name="Cruz R.B."/>
            <person name="Varani A.M."/>
            <person name="Fiore M.F."/>
        </authorList>
    </citation>
    <scope>NUCLEOTIDE SEQUENCE [LARGE SCALE GENOMIC DNA]</scope>
    <source>
        <strain evidence="3 4">CENA67</strain>
    </source>
</reference>
<dbReference type="Proteomes" id="UP000632766">
    <property type="component" value="Unassembled WGS sequence"/>
</dbReference>
<accession>A0A8J7HUU9</accession>
<dbReference type="AlphaFoldDB" id="A0A8J7HUU9"/>
<keyword evidence="4" id="KW-1185">Reference proteome</keyword>
<evidence type="ECO:0000313" key="4">
    <source>
        <dbReference type="Proteomes" id="UP000632766"/>
    </source>
</evidence>
<gene>
    <name evidence="3" type="ORF">I8748_30080</name>
</gene>
<dbReference type="PANTHER" id="PTHR10098">
    <property type="entry name" value="RAPSYN-RELATED"/>
    <property type="match status" value="1"/>
</dbReference>
<dbReference type="Gene3D" id="1.25.40.10">
    <property type="entry name" value="Tetratricopeptide repeat domain"/>
    <property type="match status" value="2"/>
</dbReference>
<dbReference type="SUPFAM" id="SSF81901">
    <property type="entry name" value="HCP-like"/>
    <property type="match status" value="1"/>
</dbReference>
<dbReference type="Pfam" id="PF12770">
    <property type="entry name" value="CHAT"/>
    <property type="match status" value="1"/>
</dbReference>